<evidence type="ECO:0000313" key="3">
    <source>
        <dbReference type="EMBL" id="OQO93071.1"/>
    </source>
</evidence>
<dbReference type="Pfam" id="PF00293">
    <property type="entry name" value="NUDIX"/>
    <property type="match status" value="1"/>
</dbReference>
<dbReference type="STRING" id="1962155.B1813_06530"/>
<keyword evidence="1" id="KW-0378">Hydrolase</keyword>
<name>A0A1V9A7K1_SACPI</name>
<sequence length="130" mass="14587">MIDSVSWVVVQDRKVLFVRTRGKEKFYLPGGKREVGEDDLTCLRREIREELDVAVDTGAAEVLARLDELADGHSDGTRVQMTAYTAPHRGELRPGREIAELAWLSMAQADRCPPAGRRVLRLLAERGDID</sequence>
<keyword evidence="4" id="KW-1185">Reference proteome</keyword>
<organism evidence="3 4">
    <name type="scientific">Saccharomonospora piscinae</name>
    <dbReference type="NCBI Taxonomy" id="687388"/>
    <lineage>
        <taxon>Bacteria</taxon>
        <taxon>Bacillati</taxon>
        <taxon>Actinomycetota</taxon>
        <taxon>Actinomycetes</taxon>
        <taxon>Pseudonocardiales</taxon>
        <taxon>Pseudonocardiaceae</taxon>
        <taxon>Saccharomonospora</taxon>
    </lineage>
</organism>
<dbReference type="PROSITE" id="PS51462">
    <property type="entry name" value="NUDIX"/>
    <property type="match status" value="1"/>
</dbReference>
<gene>
    <name evidence="3" type="ORF">B1813_06530</name>
</gene>
<dbReference type="GO" id="GO:0006754">
    <property type="term" value="P:ATP biosynthetic process"/>
    <property type="evidence" value="ECO:0007669"/>
    <property type="project" value="TreeGrafter"/>
</dbReference>
<proteinExistence type="predicted"/>
<dbReference type="InterPro" id="IPR015797">
    <property type="entry name" value="NUDIX_hydrolase-like_dom_sf"/>
</dbReference>
<dbReference type="PANTHER" id="PTHR21340">
    <property type="entry name" value="DIADENOSINE 5,5-P1,P4-TETRAPHOSPHATE PYROPHOSPHOHYDROLASE MUTT"/>
    <property type="match status" value="1"/>
</dbReference>
<dbReference type="RefSeq" id="WP_081192158.1">
    <property type="nucleotide sequence ID" value="NZ_MWIH01000005.1"/>
</dbReference>
<evidence type="ECO:0000313" key="4">
    <source>
        <dbReference type="Proteomes" id="UP000192591"/>
    </source>
</evidence>
<feature type="domain" description="Nudix hydrolase" evidence="2">
    <location>
        <begin position="1"/>
        <end position="125"/>
    </location>
</feature>
<dbReference type="InterPro" id="IPR020084">
    <property type="entry name" value="NUDIX_hydrolase_CS"/>
</dbReference>
<dbReference type="GO" id="GO:0004081">
    <property type="term" value="F:bis(5'-nucleosyl)-tetraphosphatase (asymmetrical) activity"/>
    <property type="evidence" value="ECO:0007669"/>
    <property type="project" value="TreeGrafter"/>
</dbReference>
<dbReference type="AlphaFoldDB" id="A0A1V9A7K1"/>
<dbReference type="Gene3D" id="3.90.79.10">
    <property type="entry name" value="Nucleoside Triphosphate Pyrophosphohydrolase"/>
    <property type="match status" value="1"/>
</dbReference>
<dbReference type="EMBL" id="MWIH01000005">
    <property type="protein sequence ID" value="OQO93071.1"/>
    <property type="molecule type" value="Genomic_DNA"/>
</dbReference>
<dbReference type="PROSITE" id="PS00893">
    <property type="entry name" value="NUDIX_BOX"/>
    <property type="match status" value="1"/>
</dbReference>
<reference evidence="3 4" key="1">
    <citation type="submission" date="2017-02" db="EMBL/GenBank/DDBJ databases">
        <title>Draft genome of Saccharomonospora sp. 154.</title>
        <authorList>
            <person name="Alonso-Carmona G.S."/>
            <person name="De La Haba R."/>
            <person name="Vera-Gargallo B."/>
            <person name="Sandoval-Trujillo A.H."/>
            <person name="Ramirez-Duran N."/>
            <person name="Ventosa A."/>
        </authorList>
    </citation>
    <scope>NUCLEOTIDE SEQUENCE [LARGE SCALE GENOMIC DNA]</scope>
    <source>
        <strain evidence="3 4">LRS4.154</strain>
    </source>
</reference>
<dbReference type="GO" id="GO:0006167">
    <property type="term" value="P:AMP biosynthetic process"/>
    <property type="evidence" value="ECO:0007669"/>
    <property type="project" value="TreeGrafter"/>
</dbReference>
<comment type="caution">
    <text evidence="3">The sequence shown here is derived from an EMBL/GenBank/DDBJ whole genome shotgun (WGS) entry which is preliminary data.</text>
</comment>
<accession>A0A1V9A7K1</accession>
<dbReference type="SUPFAM" id="SSF55811">
    <property type="entry name" value="Nudix"/>
    <property type="match status" value="1"/>
</dbReference>
<dbReference type="InterPro" id="IPR000086">
    <property type="entry name" value="NUDIX_hydrolase_dom"/>
</dbReference>
<dbReference type="PANTHER" id="PTHR21340:SF0">
    <property type="entry name" value="BIS(5'-NUCLEOSYL)-TETRAPHOSPHATASE [ASYMMETRICAL]"/>
    <property type="match status" value="1"/>
</dbReference>
<dbReference type="Proteomes" id="UP000192591">
    <property type="component" value="Unassembled WGS sequence"/>
</dbReference>
<evidence type="ECO:0000259" key="2">
    <source>
        <dbReference type="PROSITE" id="PS51462"/>
    </source>
</evidence>
<dbReference type="CDD" id="cd04690">
    <property type="entry name" value="NUDIX_Hydrolase"/>
    <property type="match status" value="1"/>
</dbReference>
<evidence type="ECO:0000256" key="1">
    <source>
        <dbReference type="ARBA" id="ARBA00022801"/>
    </source>
</evidence>
<dbReference type="InterPro" id="IPR051325">
    <property type="entry name" value="Nudix_hydrolase_domain"/>
</dbReference>
<protein>
    <submittedName>
        <fullName evidence="3">DNA mismatch repair protein MutT</fullName>
    </submittedName>
</protein>